<proteinExistence type="inferred from homology"/>
<dbReference type="Proteomes" id="UP000677918">
    <property type="component" value="Unassembled WGS sequence"/>
</dbReference>
<dbReference type="GO" id="GO:0003723">
    <property type="term" value="F:RNA binding"/>
    <property type="evidence" value="ECO:0007669"/>
    <property type="project" value="InterPro"/>
</dbReference>
<feature type="domain" description="Pseudouridine synthase I TruA alpha/beta" evidence="8">
    <location>
        <begin position="2"/>
        <end position="97"/>
    </location>
</feature>
<dbReference type="CDD" id="cd02570">
    <property type="entry name" value="PseudoU_synth_EcTruA"/>
    <property type="match status" value="1"/>
</dbReference>
<dbReference type="InterPro" id="IPR020097">
    <property type="entry name" value="PsdUridine_synth_TruA_a/b_dom"/>
</dbReference>
<evidence type="ECO:0000256" key="1">
    <source>
        <dbReference type="ARBA" id="ARBA00009375"/>
    </source>
</evidence>
<feature type="active site" description="Nucleophile" evidence="4 5">
    <location>
        <position position="46"/>
    </location>
</feature>
<evidence type="ECO:0000256" key="2">
    <source>
        <dbReference type="ARBA" id="ARBA00022694"/>
    </source>
</evidence>
<dbReference type="PANTHER" id="PTHR11142:SF0">
    <property type="entry name" value="TRNA PSEUDOURIDINE SYNTHASE-LIKE 1"/>
    <property type="match status" value="1"/>
</dbReference>
<comment type="catalytic activity">
    <reaction evidence="4 7">
        <text>uridine(38/39/40) in tRNA = pseudouridine(38/39/40) in tRNA</text>
        <dbReference type="Rhea" id="RHEA:22376"/>
        <dbReference type="Rhea" id="RHEA-COMP:10085"/>
        <dbReference type="Rhea" id="RHEA-COMP:10087"/>
        <dbReference type="ChEBI" id="CHEBI:65314"/>
        <dbReference type="ChEBI" id="CHEBI:65315"/>
        <dbReference type="EC" id="5.4.99.12"/>
    </reaction>
</comment>
<dbReference type="InterPro" id="IPR020094">
    <property type="entry name" value="TruA/RsuA/RluB/E/F_N"/>
</dbReference>
<dbReference type="Gene3D" id="3.30.70.660">
    <property type="entry name" value="Pseudouridine synthase I, catalytic domain, C-terminal subdomain"/>
    <property type="match status" value="1"/>
</dbReference>
<comment type="subunit">
    <text evidence="4">Homodimer.</text>
</comment>
<keyword evidence="10" id="KW-1185">Reference proteome</keyword>
<evidence type="ECO:0000256" key="4">
    <source>
        <dbReference type="HAMAP-Rule" id="MF_00171"/>
    </source>
</evidence>
<evidence type="ECO:0000256" key="3">
    <source>
        <dbReference type="ARBA" id="ARBA00023235"/>
    </source>
</evidence>
<dbReference type="PIRSF" id="PIRSF001430">
    <property type="entry name" value="tRNA_psdUrid_synth"/>
    <property type="match status" value="1"/>
</dbReference>
<dbReference type="GO" id="GO:0031119">
    <property type="term" value="P:tRNA pseudouridine synthesis"/>
    <property type="evidence" value="ECO:0007669"/>
    <property type="project" value="UniProtKB-UniRule"/>
</dbReference>
<dbReference type="HAMAP" id="MF_00171">
    <property type="entry name" value="TruA"/>
    <property type="match status" value="1"/>
</dbReference>
<dbReference type="InterPro" id="IPR001406">
    <property type="entry name" value="PsdUridine_synth_TruA"/>
</dbReference>
<evidence type="ECO:0000256" key="7">
    <source>
        <dbReference type="RuleBase" id="RU003792"/>
    </source>
</evidence>
<evidence type="ECO:0000259" key="8">
    <source>
        <dbReference type="Pfam" id="PF01416"/>
    </source>
</evidence>
<dbReference type="SUPFAM" id="SSF55120">
    <property type="entry name" value="Pseudouridine synthase"/>
    <property type="match status" value="1"/>
</dbReference>
<dbReference type="EMBL" id="BOVK01000074">
    <property type="protein sequence ID" value="GIQ71223.1"/>
    <property type="molecule type" value="Genomic_DNA"/>
</dbReference>
<evidence type="ECO:0000313" key="10">
    <source>
        <dbReference type="Proteomes" id="UP000677918"/>
    </source>
</evidence>
<dbReference type="InterPro" id="IPR020103">
    <property type="entry name" value="PsdUridine_synth_cat_dom_sf"/>
</dbReference>
<dbReference type="Gene3D" id="3.30.70.580">
    <property type="entry name" value="Pseudouridine synthase I, catalytic domain, N-terminal subdomain"/>
    <property type="match status" value="1"/>
</dbReference>
<accession>A0A8J4H9A5</accession>
<dbReference type="AlphaFoldDB" id="A0A8J4H9A5"/>
<name>A0A8J4H9A5_9BACL</name>
<feature type="binding site" evidence="4 6">
    <location>
        <position position="104"/>
    </location>
    <ligand>
        <name>substrate</name>
    </ligand>
</feature>
<gene>
    <name evidence="4 9" type="primary">truA</name>
    <name evidence="9" type="ORF">XYCOK13_40470</name>
</gene>
<dbReference type="PANTHER" id="PTHR11142">
    <property type="entry name" value="PSEUDOURIDYLATE SYNTHASE"/>
    <property type="match status" value="1"/>
</dbReference>
<protein>
    <recommendedName>
        <fullName evidence="4">tRNA pseudouridine synthase A</fullName>
        <ecNumber evidence="4">5.4.99.12</ecNumber>
    </recommendedName>
    <alternativeName>
        <fullName evidence="4">tRNA pseudouridine(38-40) synthase</fullName>
    </alternativeName>
    <alternativeName>
        <fullName evidence="4">tRNA pseudouridylate synthase I</fullName>
    </alternativeName>
    <alternativeName>
        <fullName evidence="4">tRNA-uridine isomerase I</fullName>
    </alternativeName>
</protein>
<evidence type="ECO:0000256" key="5">
    <source>
        <dbReference type="PIRSR" id="PIRSR001430-1"/>
    </source>
</evidence>
<dbReference type="NCBIfam" id="TIGR00071">
    <property type="entry name" value="hisT_truA"/>
    <property type="match status" value="1"/>
</dbReference>
<feature type="domain" description="Pseudouridine synthase I TruA alpha/beta" evidence="8">
    <location>
        <begin position="137"/>
        <end position="247"/>
    </location>
</feature>
<comment type="caution">
    <text evidence="4">Lacks conserved residue(s) required for the propagation of feature annotation.</text>
</comment>
<comment type="similarity">
    <text evidence="1 4 7">Belongs to the tRNA pseudouridine synthase TruA family.</text>
</comment>
<organism evidence="9 10">
    <name type="scientific">Xylanibacillus composti</name>
    <dbReference type="NCBI Taxonomy" id="1572762"/>
    <lineage>
        <taxon>Bacteria</taxon>
        <taxon>Bacillati</taxon>
        <taxon>Bacillota</taxon>
        <taxon>Bacilli</taxon>
        <taxon>Bacillales</taxon>
        <taxon>Paenibacillaceae</taxon>
        <taxon>Xylanibacillus</taxon>
    </lineage>
</organism>
<comment type="caution">
    <text evidence="9">The sequence shown here is derived from an EMBL/GenBank/DDBJ whole genome shotgun (WGS) entry which is preliminary data.</text>
</comment>
<keyword evidence="2 4" id="KW-0819">tRNA processing</keyword>
<evidence type="ECO:0000256" key="6">
    <source>
        <dbReference type="PIRSR" id="PIRSR001430-2"/>
    </source>
</evidence>
<reference evidence="9" key="1">
    <citation type="submission" date="2021-04" db="EMBL/GenBank/DDBJ databases">
        <title>Draft genome sequence of Xylanibacillus composti strain K13.</title>
        <authorList>
            <person name="Uke A."/>
            <person name="Chhe C."/>
            <person name="Baramee S."/>
            <person name="Kosugi A."/>
        </authorList>
    </citation>
    <scope>NUCLEOTIDE SEQUENCE</scope>
    <source>
        <strain evidence="9">K13</strain>
    </source>
</reference>
<dbReference type="InterPro" id="IPR020095">
    <property type="entry name" value="PsdUridine_synth_TruA_C"/>
</dbReference>
<sequence>MVSYAGTHFEGFQKQPRGRTVQGELESAIEKVTGQPTEVHGSGRTDSGVHAHGQVFSFYSDASIPPERWPAVLHRWLPQDIVVLKSAEAPSAFHPRYAAIGKTYRYSIWNSRVSHLFSRAFVYHHPVQLDVSRMNDALSHLIGRHDFTSFCSVRTASTKSRIRTLRQAEVVEEPVPYPPSTGRLLHLYVSGSGFLYNMVRIIAGTLIQVGEGKRNPEQMRSILADRNRQAAGPTARAEGLTLLSVDYGELDPFK</sequence>
<dbReference type="GO" id="GO:0160147">
    <property type="term" value="F:tRNA pseudouridine(38-40) synthase activity"/>
    <property type="evidence" value="ECO:0007669"/>
    <property type="project" value="UniProtKB-EC"/>
</dbReference>
<dbReference type="EC" id="5.4.99.12" evidence="4"/>
<dbReference type="Pfam" id="PF01416">
    <property type="entry name" value="PseudoU_synth_1"/>
    <property type="match status" value="2"/>
</dbReference>
<dbReference type="FunFam" id="3.30.70.580:FF:000001">
    <property type="entry name" value="tRNA pseudouridine synthase A"/>
    <property type="match status" value="1"/>
</dbReference>
<comment type="function">
    <text evidence="4">Formation of pseudouridine at positions 38, 39 and 40 in the anticodon stem and loop of transfer RNAs.</text>
</comment>
<evidence type="ECO:0000313" key="9">
    <source>
        <dbReference type="EMBL" id="GIQ71223.1"/>
    </source>
</evidence>
<keyword evidence="3 4" id="KW-0413">Isomerase</keyword>